<dbReference type="GO" id="GO:0005886">
    <property type="term" value="C:plasma membrane"/>
    <property type="evidence" value="ECO:0007669"/>
    <property type="project" value="UniProtKB-SubCell"/>
</dbReference>
<evidence type="ECO:0000256" key="3">
    <source>
        <dbReference type="ARBA" id="ARBA00022692"/>
    </source>
</evidence>
<dbReference type="InterPro" id="IPR011701">
    <property type="entry name" value="MFS"/>
</dbReference>
<dbReference type="PANTHER" id="PTHR43124:SF3">
    <property type="entry name" value="CHLORAMPHENICOL EFFLUX PUMP RV0191"/>
    <property type="match status" value="1"/>
</dbReference>
<protein>
    <submittedName>
        <fullName evidence="8">Major facilitator superfamily protein</fullName>
    </submittedName>
</protein>
<feature type="transmembrane region" description="Helical" evidence="6">
    <location>
        <begin position="186"/>
        <end position="211"/>
    </location>
</feature>
<dbReference type="EMBL" id="AOMD01000021">
    <property type="protein sequence ID" value="EMA44716.1"/>
    <property type="molecule type" value="Genomic_DNA"/>
</dbReference>
<name>M0MG83_9EURY</name>
<proteinExistence type="predicted"/>
<feature type="transmembrane region" description="Helical" evidence="6">
    <location>
        <begin position="20"/>
        <end position="40"/>
    </location>
</feature>
<comment type="caution">
    <text evidence="8">The sequence shown here is derived from an EMBL/GenBank/DDBJ whole genome shotgun (WGS) entry which is preliminary data.</text>
</comment>
<keyword evidence="4 6" id="KW-1133">Transmembrane helix</keyword>
<dbReference type="AlphaFoldDB" id="M0MG83"/>
<evidence type="ECO:0000259" key="7">
    <source>
        <dbReference type="PROSITE" id="PS50850"/>
    </source>
</evidence>
<evidence type="ECO:0000313" key="8">
    <source>
        <dbReference type="EMBL" id="EMA44716.1"/>
    </source>
</evidence>
<feature type="domain" description="Major facilitator superfamily (MFS) profile" evidence="7">
    <location>
        <begin position="1"/>
        <end position="361"/>
    </location>
</feature>
<feature type="transmembrane region" description="Helical" evidence="6">
    <location>
        <begin position="141"/>
        <end position="158"/>
    </location>
</feature>
<evidence type="ECO:0000256" key="6">
    <source>
        <dbReference type="SAM" id="Phobius"/>
    </source>
</evidence>
<comment type="subcellular location">
    <subcellularLocation>
        <location evidence="1">Cell membrane</location>
        <topology evidence="1">Multi-pass membrane protein</topology>
    </subcellularLocation>
</comment>
<dbReference type="GO" id="GO:0022857">
    <property type="term" value="F:transmembrane transporter activity"/>
    <property type="evidence" value="ECO:0007669"/>
    <property type="project" value="InterPro"/>
</dbReference>
<dbReference type="InterPro" id="IPR036259">
    <property type="entry name" value="MFS_trans_sf"/>
</dbReference>
<dbReference type="FunCoup" id="M0MG83">
    <property type="interactions" value="66"/>
</dbReference>
<evidence type="ECO:0000313" key="9">
    <source>
        <dbReference type="Proteomes" id="UP000011669"/>
    </source>
</evidence>
<sequence>MALISPGLPVFRDAFGVTDTGASLLLSAVLIPGIFLSPVMGLLTDRVGRRRILVASLLVWSLAGGVVVFRPAFPVVLALRFVQGTALAGIGITTVTLVSDAFEDVQRNAVLGANTAALSAGAAAYPLVGGALVAVSWNAPFAMYLLGVPVALFAHLVLEEPSGERETRNLVYLRRVVGALSAREAIVLYGSAFLVDFLLVGTVFTALPFLLAATYELSPVLIGLVVTTGEVASTVAATQNGRLAKRLSDHEILTVAFVAIGIGLVGAWLAATPLLIAVATLGFGAGWGLALPSIDAGVSDLVPTQFRAGALSLRGSASFVGRAAGPILFAALAVRSGYRILLLLAGVCALVFGVVLVVLMR</sequence>
<dbReference type="Proteomes" id="UP000011669">
    <property type="component" value="Unassembled WGS sequence"/>
</dbReference>
<feature type="transmembrane region" description="Helical" evidence="6">
    <location>
        <begin position="340"/>
        <end position="360"/>
    </location>
</feature>
<feature type="transmembrane region" description="Helical" evidence="6">
    <location>
        <begin position="315"/>
        <end position="334"/>
    </location>
</feature>
<keyword evidence="9" id="KW-1185">Reference proteome</keyword>
<evidence type="ECO:0000256" key="4">
    <source>
        <dbReference type="ARBA" id="ARBA00022989"/>
    </source>
</evidence>
<dbReference type="InterPro" id="IPR020846">
    <property type="entry name" value="MFS_dom"/>
</dbReference>
<keyword evidence="3 6" id="KW-0812">Transmembrane</keyword>
<dbReference type="PATRIC" id="fig|1227455.4.peg.1773"/>
<evidence type="ECO:0000256" key="5">
    <source>
        <dbReference type="ARBA" id="ARBA00023136"/>
    </source>
</evidence>
<feature type="transmembrane region" description="Helical" evidence="6">
    <location>
        <begin position="217"/>
        <end position="238"/>
    </location>
</feature>
<dbReference type="Pfam" id="PF07690">
    <property type="entry name" value="MFS_1"/>
    <property type="match status" value="2"/>
</dbReference>
<keyword evidence="2" id="KW-1003">Cell membrane</keyword>
<feature type="transmembrane region" description="Helical" evidence="6">
    <location>
        <begin position="110"/>
        <end position="135"/>
    </location>
</feature>
<reference evidence="8 9" key="1">
    <citation type="journal article" date="2014" name="PLoS Genet.">
        <title>Phylogenetically driven sequencing of extremely halophilic archaea reveals strategies for static and dynamic osmo-response.</title>
        <authorList>
            <person name="Becker E.A."/>
            <person name="Seitzer P.M."/>
            <person name="Tritt A."/>
            <person name="Larsen D."/>
            <person name="Krusor M."/>
            <person name="Yao A.I."/>
            <person name="Wu D."/>
            <person name="Madern D."/>
            <person name="Eisen J.A."/>
            <person name="Darling A.E."/>
            <person name="Facciotti M.T."/>
        </authorList>
    </citation>
    <scope>NUCLEOTIDE SEQUENCE [LARGE SCALE GENOMIC DNA]</scope>
    <source>
        <strain evidence="8 9">DSM 5350</strain>
    </source>
</reference>
<evidence type="ECO:0000256" key="2">
    <source>
        <dbReference type="ARBA" id="ARBA00022475"/>
    </source>
</evidence>
<gene>
    <name evidence="8" type="ORF">C449_08664</name>
</gene>
<dbReference type="InParanoid" id="M0MG83"/>
<dbReference type="Gene3D" id="1.20.1250.20">
    <property type="entry name" value="MFS general substrate transporter like domains"/>
    <property type="match status" value="1"/>
</dbReference>
<dbReference type="InterPro" id="IPR050189">
    <property type="entry name" value="MFS_Efflux_Transporters"/>
</dbReference>
<feature type="transmembrane region" description="Helical" evidence="6">
    <location>
        <begin position="275"/>
        <end position="294"/>
    </location>
</feature>
<dbReference type="STRING" id="1227455.C449_08664"/>
<keyword evidence="5 6" id="KW-0472">Membrane</keyword>
<dbReference type="PROSITE" id="PS50850">
    <property type="entry name" value="MFS"/>
    <property type="match status" value="1"/>
</dbReference>
<feature type="transmembrane region" description="Helical" evidence="6">
    <location>
        <begin position="52"/>
        <end position="69"/>
    </location>
</feature>
<organism evidence="8 9">
    <name type="scientific">Halococcus saccharolyticus DSM 5350</name>
    <dbReference type="NCBI Taxonomy" id="1227455"/>
    <lineage>
        <taxon>Archaea</taxon>
        <taxon>Methanobacteriati</taxon>
        <taxon>Methanobacteriota</taxon>
        <taxon>Stenosarchaea group</taxon>
        <taxon>Halobacteria</taxon>
        <taxon>Halobacteriales</taxon>
        <taxon>Halococcaceae</taxon>
        <taxon>Halococcus</taxon>
    </lineage>
</organism>
<evidence type="ECO:0000256" key="1">
    <source>
        <dbReference type="ARBA" id="ARBA00004651"/>
    </source>
</evidence>
<accession>M0MG83</accession>
<feature type="transmembrane region" description="Helical" evidence="6">
    <location>
        <begin position="75"/>
        <end position="98"/>
    </location>
</feature>
<dbReference type="PANTHER" id="PTHR43124">
    <property type="entry name" value="PURINE EFFLUX PUMP PBUE"/>
    <property type="match status" value="1"/>
</dbReference>
<dbReference type="SUPFAM" id="SSF103473">
    <property type="entry name" value="MFS general substrate transporter"/>
    <property type="match status" value="1"/>
</dbReference>
<feature type="transmembrane region" description="Helical" evidence="6">
    <location>
        <begin position="250"/>
        <end position="269"/>
    </location>
</feature>